<accession>A0A178HGE1</accession>
<dbReference type="EMBL" id="QMHM01000005">
    <property type="protein sequence ID" value="RAV80474.1"/>
    <property type="molecule type" value="Genomic_DNA"/>
</dbReference>
<feature type="compositionally biased region" description="Polar residues" evidence="1">
    <location>
        <begin position="47"/>
        <end position="57"/>
    </location>
</feature>
<evidence type="ECO:0000313" key="4">
    <source>
        <dbReference type="Proteomes" id="UP000251923"/>
    </source>
</evidence>
<reference evidence="3 4" key="1">
    <citation type="submission" date="2018-04" db="EMBL/GenBank/DDBJ databases">
        <title>Aerococcus urinae genomes.</title>
        <authorList>
            <person name="Hilt E."/>
            <person name="Gilbert N.M."/>
            <person name="Thomas-White K."/>
            <person name="Putonti C."/>
            <person name="Lewis A.L."/>
            <person name="Visck K.L."/>
            <person name="Wolfe A.J."/>
        </authorList>
    </citation>
    <scope>NUCLEOTIDE SEQUENCE [LARGE SCALE GENOMIC DNA]</scope>
    <source>
        <strain evidence="3 4">UMB7480</strain>
    </source>
</reference>
<organism evidence="3 4">
    <name type="scientific">Aerococcus urinae</name>
    <dbReference type="NCBI Taxonomy" id="1376"/>
    <lineage>
        <taxon>Bacteria</taxon>
        <taxon>Bacillati</taxon>
        <taxon>Bacillota</taxon>
        <taxon>Bacilli</taxon>
        <taxon>Lactobacillales</taxon>
        <taxon>Aerococcaceae</taxon>
        <taxon>Aerococcus</taxon>
    </lineage>
</organism>
<proteinExistence type="predicted"/>
<keyword evidence="2" id="KW-1133">Transmembrane helix</keyword>
<keyword evidence="2" id="KW-0812">Transmembrane</keyword>
<dbReference type="RefSeq" id="WP_064292322.1">
    <property type="nucleotide sequence ID" value="NZ_JASOKO010000004.1"/>
</dbReference>
<feature type="transmembrane region" description="Helical" evidence="2">
    <location>
        <begin position="110"/>
        <end position="131"/>
    </location>
</feature>
<sequence>MKQKDPLITRRSYRKAREKNNRKNIWRRLFKQEDEFDDQDDVDNESRPTSSANQSEAASDHENEEVSAASQENDADLEATKAASQSADLDEMDQSEGVRKANQRPSIDRFLNWGIVILILAIIIVTAIAFFV</sequence>
<dbReference type="AlphaFoldDB" id="A0A178HGE1"/>
<evidence type="ECO:0000256" key="1">
    <source>
        <dbReference type="SAM" id="MobiDB-lite"/>
    </source>
</evidence>
<name>A0A178HGE1_9LACT</name>
<dbReference type="Proteomes" id="UP000251923">
    <property type="component" value="Unassembled WGS sequence"/>
</dbReference>
<gene>
    <name evidence="3" type="ORF">DBT54_04050</name>
</gene>
<evidence type="ECO:0000313" key="3">
    <source>
        <dbReference type="EMBL" id="RAV80474.1"/>
    </source>
</evidence>
<dbReference type="GeneID" id="86970369"/>
<keyword evidence="2" id="KW-0472">Membrane</keyword>
<comment type="caution">
    <text evidence="3">The sequence shown here is derived from an EMBL/GenBank/DDBJ whole genome shotgun (WGS) entry which is preliminary data.</text>
</comment>
<evidence type="ECO:0000256" key="2">
    <source>
        <dbReference type="SAM" id="Phobius"/>
    </source>
</evidence>
<feature type="region of interest" description="Disordered" evidence="1">
    <location>
        <begin position="36"/>
        <end position="103"/>
    </location>
</feature>
<protein>
    <submittedName>
        <fullName evidence="3">Uncharacterized protein</fullName>
    </submittedName>
</protein>